<evidence type="ECO:0000256" key="1">
    <source>
        <dbReference type="SAM" id="MobiDB-lite"/>
    </source>
</evidence>
<feature type="region of interest" description="Disordered" evidence="1">
    <location>
        <begin position="1"/>
        <end position="74"/>
    </location>
</feature>
<keyword evidence="3" id="KW-1185">Reference proteome</keyword>
<proteinExistence type="predicted"/>
<accession>A0AAN9KRF5</accession>
<comment type="caution">
    <text evidence="2">The sequence shown here is derived from an EMBL/GenBank/DDBJ whole genome shotgun (WGS) entry which is preliminary data.</text>
</comment>
<reference evidence="2 3" key="1">
    <citation type="submission" date="2024-01" db="EMBL/GenBank/DDBJ databases">
        <title>The genomes of 5 underutilized Papilionoideae crops provide insights into root nodulation and disease resistanc.</title>
        <authorList>
            <person name="Jiang F."/>
        </authorList>
    </citation>
    <scope>NUCLEOTIDE SEQUENCE [LARGE SCALE GENOMIC DNA]</scope>
    <source>
        <strain evidence="2">LVBAO_FW01</strain>
        <tissue evidence="2">Leaves</tissue>
    </source>
</reference>
<sequence>MMSGELSSKATITMEIGLRESSSKGTSMNSQPPPLEPLTRMGLVWGEGGGVRGDDNVSRREGSESMHGNWTRRRIGRRTDYGEAQSEMGFMFSRNHAYITYPFMY</sequence>
<feature type="compositionally biased region" description="Polar residues" evidence="1">
    <location>
        <begin position="1"/>
        <end position="11"/>
    </location>
</feature>
<gene>
    <name evidence="2" type="ORF">VNO77_25898</name>
</gene>
<evidence type="ECO:0000313" key="2">
    <source>
        <dbReference type="EMBL" id="KAK7322515.1"/>
    </source>
</evidence>
<feature type="compositionally biased region" description="Basic and acidic residues" evidence="1">
    <location>
        <begin position="52"/>
        <end position="64"/>
    </location>
</feature>
<dbReference type="Proteomes" id="UP001367508">
    <property type="component" value="Unassembled WGS sequence"/>
</dbReference>
<dbReference type="EMBL" id="JAYMYQ010000006">
    <property type="protein sequence ID" value="KAK7322515.1"/>
    <property type="molecule type" value="Genomic_DNA"/>
</dbReference>
<organism evidence="2 3">
    <name type="scientific">Canavalia gladiata</name>
    <name type="common">Sword bean</name>
    <name type="synonym">Dolichos gladiatus</name>
    <dbReference type="NCBI Taxonomy" id="3824"/>
    <lineage>
        <taxon>Eukaryota</taxon>
        <taxon>Viridiplantae</taxon>
        <taxon>Streptophyta</taxon>
        <taxon>Embryophyta</taxon>
        <taxon>Tracheophyta</taxon>
        <taxon>Spermatophyta</taxon>
        <taxon>Magnoliopsida</taxon>
        <taxon>eudicotyledons</taxon>
        <taxon>Gunneridae</taxon>
        <taxon>Pentapetalae</taxon>
        <taxon>rosids</taxon>
        <taxon>fabids</taxon>
        <taxon>Fabales</taxon>
        <taxon>Fabaceae</taxon>
        <taxon>Papilionoideae</taxon>
        <taxon>50 kb inversion clade</taxon>
        <taxon>NPAAA clade</taxon>
        <taxon>indigoferoid/millettioid clade</taxon>
        <taxon>Phaseoleae</taxon>
        <taxon>Canavalia</taxon>
    </lineage>
</organism>
<evidence type="ECO:0000313" key="3">
    <source>
        <dbReference type="Proteomes" id="UP001367508"/>
    </source>
</evidence>
<name>A0AAN9KRF5_CANGL</name>
<protein>
    <submittedName>
        <fullName evidence="2">Uncharacterized protein</fullName>
    </submittedName>
</protein>
<dbReference type="AlphaFoldDB" id="A0AAN9KRF5"/>